<feature type="region of interest" description="Disordered" evidence="2">
    <location>
        <begin position="246"/>
        <end position="276"/>
    </location>
</feature>
<proteinExistence type="predicted"/>
<evidence type="ECO:0000256" key="1">
    <source>
        <dbReference type="SAM" id="Coils"/>
    </source>
</evidence>
<reference evidence="3" key="1">
    <citation type="submission" date="2021-01" db="EMBL/GenBank/DDBJ databases">
        <authorList>
            <person name="Corre E."/>
            <person name="Pelletier E."/>
            <person name="Niang G."/>
            <person name="Scheremetjew M."/>
            <person name="Finn R."/>
            <person name="Kale V."/>
            <person name="Holt S."/>
            <person name="Cochrane G."/>
            <person name="Meng A."/>
            <person name="Brown T."/>
            <person name="Cohen L."/>
        </authorList>
    </citation>
    <scope>NUCLEOTIDE SEQUENCE</scope>
</reference>
<accession>A0A7S0ZVD9</accession>
<feature type="compositionally biased region" description="Gly residues" evidence="2">
    <location>
        <begin position="477"/>
        <end position="489"/>
    </location>
</feature>
<gene>
    <name evidence="3" type="ORF">NSCI0253_LOCUS8063</name>
</gene>
<sequence>MDPMNIASSVFAKIEAARGGSAGGMVPAVGLNTRLDPPVGSGKLEDGDIQHLDLESTRRRLAKAEAIALNLQREWKKIEADNTQLEVRLQRGDESPTGSVAQRTQVPADVQETLRQCECFSTQLRALQDTLRQCEDHDADLVKLSVENVVIKAELSATMSNLEDQIAKAKSAEKLTQENATLKAELTSMKAKLELQAAKDAAAAQEAEALKSAFAAARAKLVKQTAEAAEQAEVVRKEKELNNTLKTERSELLERLGVPDPSAGSPKSADADAKRRQREVFGSQLQALQETLRECEDARTDPFCEERAALKAELAAATAKAEELKTRSLEHDSLKKEHASLLKTVSGEGAVGELIEMQGRVAKLTGETERLKVELAATKAVLHSCGAVVEGPLPIDGPLTMLQTTLTKLASLQVAKDVVPKKVVESIPEEMMAPPPKVQEEEPEALPPAPRNAQKRLSLTVQNSAPGKNPLVSNRGSIGGPVGVGGGDGPTYMNRRSSGAWAVSATHRRLSRSAEQLVA</sequence>
<evidence type="ECO:0000313" key="3">
    <source>
        <dbReference type="EMBL" id="CAD8833715.1"/>
    </source>
</evidence>
<protein>
    <submittedName>
        <fullName evidence="3">Uncharacterized protein</fullName>
    </submittedName>
</protein>
<dbReference type="AlphaFoldDB" id="A0A7S0ZVD9"/>
<feature type="compositionally biased region" description="Polar residues" evidence="2">
    <location>
        <begin position="455"/>
        <end position="476"/>
    </location>
</feature>
<name>A0A7S0ZVD9_NOCSC</name>
<feature type="coiled-coil region" evidence="1">
    <location>
        <begin position="152"/>
        <end position="208"/>
    </location>
</feature>
<dbReference type="EMBL" id="HBFQ01011492">
    <property type="protein sequence ID" value="CAD8833715.1"/>
    <property type="molecule type" value="Transcribed_RNA"/>
</dbReference>
<keyword evidence="1" id="KW-0175">Coiled coil</keyword>
<feature type="region of interest" description="Disordered" evidence="2">
    <location>
        <begin position="431"/>
        <end position="491"/>
    </location>
</feature>
<organism evidence="3">
    <name type="scientific">Noctiluca scintillans</name>
    <name type="common">Sea sparkle</name>
    <name type="synonym">Red tide dinoflagellate</name>
    <dbReference type="NCBI Taxonomy" id="2966"/>
    <lineage>
        <taxon>Eukaryota</taxon>
        <taxon>Sar</taxon>
        <taxon>Alveolata</taxon>
        <taxon>Dinophyceae</taxon>
        <taxon>Noctilucales</taxon>
        <taxon>Noctilucaceae</taxon>
        <taxon>Noctiluca</taxon>
    </lineage>
</organism>
<evidence type="ECO:0000256" key="2">
    <source>
        <dbReference type="SAM" id="MobiDB-lite"/>
    </source>
</evidence>
<feature type="coiled-coil region" evidence="1">
    <location>
        <begin position="54"/>
        <end position="81"/>
    </location>
</feature>